<dbReference type="Pfam" id="PF13640">
    <property type="entry name" value="2OG-FeII_Oxy_3"/>
    <property type="match status" value="1"/>
</dbReference>
<evidence type="ECO:0000256" key="4">
    <source>
        <dbReference type="ARBA" id="ARBA00022964"/>
    </source>
</evidence>
<keyword evidence="4 7" id="KW-0223">Dioxygenase</keyword>
<dbReference type="EMBL" id="BMZB01000001">
    <property type="protein sequence ID" value="GGZ26556.1"/>
    <property type="molecule type" value="Genomic_DNA"/>
</dbReference>
<reference evidence="9" key="2">
    <citation type="submission" date="2020-09" db="EMBL/GenBank/DDBJ databases">
        <authorList>
            <person name="Sun Q."/>
            <person name="Kim S."/>
        </authorList>
    </citation>
    <scope>NUCLEOTIDE SEQUENCE</scope>
    <source>
        <strain evidence="9">KCTC 32296</strain>
    </source>
</reference>
<keyword evidence="3 7" id="KW-0847">Vitamin C</keyword>
<dbReference type="InterPro" id="IPR005123">
    <property type="entry name" value="Oxoglu/Fe-dep_dioxygenase_dom"/>
</dbReference>
<feature type="binding site" evidence="7">
    <location>
        <position position="169"/>
    </location>
    <ligand>
        <name>2-oxoglutarate</name>
        <dbReference type="ChEBI" id="CHEBI:16810"/>
    </ligand>
</feature>
<protein>
    <submittedName>
        <fullName evidence="9">PKHD-type hydroxylase</fullName>
    </submittedName>
</protein>
<dbReference type="AlphaFoldDB" id="A0A918UQ97"/>
<evidence type="ECO:0000259" key="8">
    <source>
        <dbReference type="PROSITE" id="PS51471"/>
    </source>
</evidence>
<accession>A0A918UQ97</accession>
<dbReference type="InterPro" id="IPR023550">
    <property type="entry name" value="PKHD_hydroxylase"/>
</dbReference>
<comment type="cofactor">
    <cofactor evidence="7">
        <name>Fe(2+)</name>
        <dbReference type="ChEBI" id="CHEBI:29033"/>
    </cofactor>
    <text evidence="7">Binds 1 Fe(2+) ion per subunit.</text>
</comment>
<dbReference type="PROSITE" id="PS51471">
    <property type="entry name" value="FE2OG_OXY"/>
    <property type="match status" value="1"/>
</dbReference>
<evidence type="ECO:0000313" key="10">
    <source>
        <dbReference type="Proteomes" id="UP000662572"/>
    </source>
</evidence>
<dbReference type="Gene3D" id="2.60.120.620">
    <property type="entry name" value="q2cbj1_9rhob like domain"/>
    <property type="match status" value="1"/>
</dbReference>
<dbReference type="GO" id="GO:0031418">
    <property type="term" value="F:L-ascorbic acid binding"/>
    <property type="evidence" value="ECO:0007669"/>
    <property type="project" value="UniProtKB-KW"/>
</dbReference>
<organism evidence="9 10">
    <name type="scientific">Asticcacaulis endophyticus</name>
    <dbReference type="NCBI Taxonomy" id="1395890"/>
    <lineage>
        <taxon>Bacteria</taxon>
        <taxon>Pseudomonadati</taxon>
        <taxon>Pseudomonadota</taxon>
        <taxon>Alphaproteobacteria</taxon>
        <taxon>Caulobacterales</taxon>
        <taxon>Caulobacteraceae</taxon>
        <taxon>Asticcacaulis</taxon>
    </lineage>
</organism>
<dbReference type="GO" id="GO:0006974">
    <property type="term" value="P:DNA damage response"/>
    <property type="evidence" value="ECO:0007669"/>
    <property type="project" value="TreeGrafter"/>
</dbReference>
<dbReference type="GO" id="GO:0006879">
    <property type="term" value="P:intracellular iron ion homeostasis"/>
    <property type="evidence" value="ECO:0007669"/>
    <property type="project" value="TreeGrafter"/>
</dbReference>
<dbReference type="NCBIfam" id="NF003975">
    <property type="entry name" value="PRK05467.1-4"/>
    <property type="match status" value="1"/>
</dbReference>
<keyword evidence="5 7" id="KW-0560">Oxidoreductase</keyword>
<feature type="binding site" evidence="7">
    <location>
        <position position="98"/>
    </location>
    <ligand>
        <name>Fe cation</name>
        <dbReference type="ChEBI" id="CHEBI:24875"/>
    </ligand>
</feature>
<evidence type="ECO:0000256" key="2">
    <source>
        <dbReference type="ARBA" id="ARBA00022723"/>
    </source>
</evidence>
<dbReference type="SUPFAM" id="SSF51197">
    <property type="entry name" value="Clavaminate synthase-like"/>
    <property type="match status" value="1"/>
</dbReference>
<dbReference type="GO" id="GO:0016706">
    <property type="term" value="F:2-oxoglutarate-dependent dioxygenase activity"/>
    <property type="evidence" value="ECO:0007669"/>
    <property type="project" value="UniProtKB-UniRule"/>
</dbReference>
<evidence type="ECO:0000256" key="3">
    <source>
        <dbReference type="ARBA" id="ARBA00022896"/>
    </source>
</evidence>
<dbReference type="Proteomes" id="UP000662572">
    <property type="component" value="Unassembled WGS sequence"/>
</dbReference>
<dbReference type="InterPro" id="IPR044862">
    <property type="entry name" value="Pro_4_hyd_alph_FE2OG_OXY"/>
</dbReference>
<keyword evidence="2 7" id="KW-0479">Metal-binding</keyword>
<comment type="caution">
    <text evidence="9">The sequence shown here is derived from an EMBL/GenBank/DDBJ whole genome shotgun (WGS) entry which is preliminary data.</text>
</comment>
<dbReference type="SMART" id="SM00702">
    <property type="entry name" value="P4Hc"/>
    <property type="match status" value="1"/>
</dbReference>
<dbReference type="InterPro" id="IPR041097">
    <property type="entry name" value="PKHD_C"/>
</dbReference>
<feature type="binding site" evidence="7">
    <location>
        <position position="96"/>
    </location>
    <ligand>
        <name>Fe cation</name>
        <dbReference type="ChEBI" id="CHEBI:24875"/>
    </ligand>
</feature>
<dbReference type="PANTHER" id="PTHR41536">
    <property type="entry name" value="PKHD-TYPE HYDROXYLASE YBIX"/>
    <property type="match status" value="1"/>
</dbReference>
<feature type="domain" description="Fe2OG dioxygenase" evidence="8">
    <location>
        <begin position="78"/>
        <end position="178"/>
    </location>
</feature>
<name>A0A918UQ97_9CAUL</name>
<evidence type="ECO:0000256" key="6">
    <source>
        <dbReference type="ARBA" id="ARBA00023004"/>
    </source>
</evidence>
<evidence type="ECO:0000256" key="1">
    <source>
        <dbReference type="ARBA" id="ARBA00001961"/>
    </source>
</evidence>
<dbReference type="GO" id="GO:0005506">
    <property type="term" value="F:iron ion binding"/>
    <property type="evidence" value="ECO:0007669"/>
    <property type="project" value="UniProtKB-UniRule"/>
</dbReference>
<dbReference type="InterPro" id="IPR006620">
    <property type="entry name" value="Pro_4_hyd_alph"/>
</dbReference>
<dbReference type="NCBIfam" id="NF003974">
    <property type="entry name" value="PRK05467.1-3"/>
    <property type="match status" value="1"/>
</dbReference>
<keyword evidence="6 7" id="KW-0408">Iron</keyword>
<dbReference type="PANTHER" id="PTHR41536:SF1">
    <property type="entry name" value="PKHD-TYPE HYDROXYLASE YBIX"/>
    <property type="match status" value="1"/>
</dbReference>
<comment type="cofactor">
    <cofactor evidence="1 7">
        <name>L-ascorbate</name>
        <dbReference type="ChEBI" id="CHEBI:38290"/>
    </cofactor>
</comment>
<dbReference type="RefSeq" id="WP_189485261.1">
    <property type="nucleotide sequence ID" value="NZ_BMZB01000001.1"/>
</dbReference>
<gene>
    <name evidence="9" type="ORF">GCM10011273_10130</name>
</gene>
<evidence type="ECO:0000313" key="9">
    <source>
        <dbReference type="EMBL" id="GGZ26556.1"/>
    </source>
</evidence>
<dbReference type="Gene3D" id="4.10.860.20">
    <property type="entry name" value="Rabenosyn, Rab binding domain"/>
    <property type="match status" value="1"/>
</dbReference>
<sequence>MMLHIPEILTRDQLESIRAGLNTASWHDGAATAGPQAVQVKHNRQLPADAPQSQILADMVTKALKAHPLFISAALPHIILTPRFNAYEGGGHYGNHVDSAIHFDPLKQISVRTDVSCTVFLNDPEDYDGGELIVEDTYGAHEVKLKSGDAILYPSTSLHRVEPVTRGVRLASFLWVQSMVRDDTRRQMLFDLDMTILKLRQTLGDSAEVVTLTAHYHNLLRQWADL</sequence>
<keyword evidence="10" id="KW-1185">Reference proteome</keyword>
<evidence type="ECO:0000256" key="7">
    <source>
        <dbReference type="HAMAP-Rule" id="MF_00657"/>
    </source>
</evidence>
<dbReference type="HAMAP" id="MF_00657">
    <property type="entry name" value="Hydroxyl_YbiX"/>
    <property type="match status" value="1"/>
</dbReference>
<feature type="binding site" evidence="7">
    <location>
        <position position="159"/>
    </location>
    <ligand>
        <name>Fe cation</name>
        <dbReference type="ChEBI" id="CHEBI:24875"/>
    </ligand>
</feature>
<dbReference type="Pfam" id="PF18331">
    <property type="entry name" value="PKHD_C"/>
    <property type="match status" value="1"/>
</dbReference>
<evidence type="ECO:0000256" key="5">
    <source>
        <dbReference type="ARBA" id="ARBA00023002"/>
    </source>
</evidence>
<reference evidence="9" key="1">
    <citation type="journal article" date="2014" name="Int. J. Syst. Evol. Microbiol.">
        <title>Complete genome sequence of Corynebacterium casei LMG S-19264T (=DSM 44701T), isolated from a smear-ripened cheese.</title>
        <authorList>
            <consortium name="US DOE Joint Genome Institute (JGI-PGF)"/>
            <person name="Walter F."/>
            <person name="Albersmeier A."/>
            <person name="Kalinowski J."/>
            <person name="Ruckert C."/>
        </authorList>
    </citation>
    <scope>NUCLEOTIDE SEQUENCE</scope>
    <source>
        <strain evidence="9">KCTC 32296</strain>
    </source>
</reference>
<proteinExistence type="inferred from homology"/>